<name>A0ACC0G797_9ERIC</name>
<proteinExistence type="predicted"/>
<sequence length="567" mass="62779">MALLSSTFLVDPINCFPNPKHSFGSHCPKELFVRHRNRNRNRNRRLSVTVSGKYQGQNLNESQPAESLRKFTASAILLLGLGIRVCAAAASTQTPAIAVADRPTVIEDQIIQGNDDVEKSRTMENLEDKELNKAFEKWKSKTYALTVPLRIVALRGSIPPSWVKDFMQSQGRRAILCSETCGSLDDIFSDISSSLTKGKFDRKSALAADIVTVGDSWLNFAIKKGLIEPLQGVEDQDWFKGLSNKWKVYLCRNSEGNLDPEGKIWAAPYRWGSMVIAYKKTKFQKHNLAPIEDWADLWRPELAGKISMVDSPREVVGAVLKCMGAAYNTNNIDTQVVGGRNVVQQKLAELKKQVRLFDSVHYLKAFGVGDVWVAVGWSSDVLPAAKRMSNVSVIVPKSGASLWADLWAIPAASRLTTNQNKIGGRVRGPSPLVEQWIEFCLQAGRAVPFQQEVIPGASPSALESDRAGAGAGARACVEEEESKELTTANKGKPKLDTNLINGVPPPEILDQCEFLVPLSDAALADYQWLIASMQKPHLHHNGLIHRMQHFIFSVIQTLWPKKMRSQS</sequence>
<comment type="caution">
    <text evidence="1">The sequence shown here is derived from an EMBL/GenBank/DDBJ whole genome shotgun (WGS) entry which is preliminary data.</text>
</comment>
<accession>A0ACC0G797</accession>
<dbReference type="Proteomes" id="UP001060215">
    <property type="component" value="Chromosome 10"/>
</dbReference>
<keyword evidence="2" id="KW-1185">Reference proteome</keyword>
<gene>
    <name evidence="1" type="ORF">LOK49_LG10G01193</name>
</gene>
<protein>
    <submittedName>
        <fullName evidence="1">Putrescine-binding periplasmic protein</fullName>
    </submittedName>
</protein>
<organism evidence="1 2">
    <name type="scientific">Camellia lanceoleosa</name>
    <dbReference type="NCBI Taxonomy" id="1840588"/>
    <lineage>
        <taxon>Eukaryota</taxon>
        <taxon>Viridiplantae</taxon>
        <taxon>Streptophyta</taxon>
        <taxon>Embryophyta</taxon>
        <taxon>Tracheophyta</taxon>
        <taxon>Spermatophyta</taxon>
        <taxon>Magnoliopsida</taxon>
        <taxon>eudicotyledons</taxon>
        <taxon>Gunneridae</taxon>
        <taxon>Pentapetalae</taxon>
        <taxon>asterids</taxon>
        <taxon>Ericales</taxon>
        <taxon>Theaceae</taxon>
        <taxon>Camellia</taxon>
    </lineage>
</organism>
<evidence type="ECO:0000313" key="2">
    <source>
        <dbReference type="Proteomes" id="UP001060215"/>
    </source>
</evidence>
<evidence type="ECO:0000313" key="1">
    <source>
        <dbReference type="EMBL" id="KAI7996905.1"/>
    </source>
</evidence>
<reference evidence="1 2" key="1">
    <citation type="journal article" date="2022" name="Plant J.">
        <title>Chromosome-level genome of Camellia lanceoleosa provides a valuable resource for understanding genome evolution and self-incompatibility.</title>
        <authorList>
            <person name="Gong W."/>
            <person name="Xiao S."/>
            <person name="Wang L."/>
            <person name="Liao Z."/>
            <person name="Chang Y."/>
            <person name="Mo W."/>
            <person name="Hu G."/>
            <person name="Li W."/>
            <person name="Zhao G."/>
            <person name="Zhu H."/>
            <person name="Hu X."/>
            <person name="Ji K."/>
            <person name="Xiang X."/>
            <person name="Song Q."/>
            <person name="Yuan D."/>
            <person name="Jin S."/>
            <person name="Zhang L."/>
        </authorList>
    </citation>
    <scope>NUCLEOTIDE SEQUENCE [LARGE SCALE GENOMIC DNA]</scope>
    <source>
        <strain evidence="1">SQ_2022a</strain>
    </source>
</reference>
<dbReference type="EMBL" id="CM045767">
    <property type="protein sequence ID" value="KAI7996905.1"/>
    <property type="molecule type" value="Genomic_DNA"/>
</dbReference>